<feature type="compositionally biased region" description="Polar residues" evidence="2">
    <location>
        <begin position="759"/>
        <end position="771"/>
    </location>
</feature>
<feature type="compositionally biased region" description="Polar residues" evidence="2">
    <location>
        <begin position="654"/>
        <end position="666"/>
    </location>
</feature>
<evidence type="ECO:0000256" key="2">
    <source>
        <dbReference type="SAM" id="MobiDB-lite"/>
    </source>
</evidence>
<dbReference type="CDD" id="cd00821">
    <property type="entry name" value="PH"/>
    <property type="match status" value="1"/>
</dbReference>
<dbReference type="OrthoDB" id="1716625at2759"/>
<feature type="compositionally biased region" description="Basic and acidic residues" evidence="2">
    <location>
        <begin position="823"/>
        <end position="854"/>
    </location>
</feature>
<evidence type="ECO:0000256" key="1">
    <source>
        <dbReference type="SAM" id="Coils"/>
    </source>
</evidence>
<feature type="compositionally biased region" description="Basic and acidic residues" evidence="2">
    <location>
        <begin position="936"/>
        <end position="948"/>
    </location>
</feature>
<gene>
    <name evidence="4" type="ORF">E3P99_02790</name>
</gene>
<feature type="coiled-coil region" evidence="1">
    <location>
        <begin position="242"/>
        <end position="269"/>
    </location>
</feature>
<dbReference type="PANTHER" id="PTHR12673:SF270">
    <property type="entry name" value="FYVE-TYPE DOMAIN-CONTAINING PROTEIN"/>
    <property type="match status" value="1"/>
</dbReference>
<dbReference type="GO" id="GO:0005085">
    <property type="term" value="F:guanyl-nucleotide exchange factor activity"/>
    <property type="evidence" value="ECO:0007669"/>
    <property type="project" value="InterPro"/>
</dbReference>
<dbReference type="Gene3D" id="1.20.900.10">
    <property type="entry name" value="Dbl homology (DH) domain"/>
    <property type="match status" value="1"/>
</dbReference>
<evidence type="ECO:0000259" key="3">
    <source>
        <dbReference type="PROSITE" id="PS50010"/>
    </source>
</evidence>
<feature type="compositionally biased region" description="Basic and acidic residues" evidence="2">
    <location>
        <begin position="1024"/>
        <end position="1048"/>
    </location>
</feature>
<proteinExistence type="predicted"/>
<feature type="region of interest" description="Disordered" evidence="2">
    <location>
        <begin position="627"/>
        <end position="666"/>
    </location>
</feature>
<evidence type="ECO:0000313" key="5">
    <source>
        <dbReference type="Proteomes" id="UP000310189"/>
    </source>
</evidence>
<sequence length="1151" mass="127728">MKRRATVCGYEHTQKPASVAAAKSSSSSSSCLSSAVTSSTSISSRSLSVTDKAVIRNYHLLLELINTERQYHNDLQILVKVYLHNLPKALSYPTRNLIKRNISSILALHSRIMQSIDKVLDEEHLHLDNFSIGPGSAVYKRAIDRCTDKVANSFSDQAAYFDIYNEFCANHPRALSKLSASSGLPIWHGYERKCFLQSQQYHPQNNKLQLKDYLIKPIQRVCRYPLLLDSLSKTSNHNGSYIDNALRIMKQVAQKADQARLECEQQEKSQLIAARCEGHSELSASEINSFGTAKLVGALDVFVHNSKLPLVPPLKVKYLGAFLYERFLVLVKIRKSTIYEPRYWFPLDLWHVTDVPAGEGLMQHSFRLSLHLQHFEFSCCSDSEKNIWMKGIINSISTSRRMWSQDYTNAMSNSNAIKALPTNVAYSLAHRKIATPVAATAEDVEEPAAQQSQHFKVLAQKRHSLPIATDIDPIQSETPIAPPHEVPTPATTFTYNLIPPPQTAPSINTSSSTRFVYHNGNPAEPLVLRRSPSAPRAAVDKCMTSILSEEISQARHMAVLNLGRRNRPRKVHSVHADLNLMANTDTKPASAHKKGEVKRRRSFVYLDTKDGANNSFGNLFDESAASSVVGSSHSGHKKTPSRIADMYGRKRKSSAPTLSTGLHTGSSETMVNLSDFSTSSLNVASDDKLKHRRKLGHSFSSRFSSFGDSIKHFAPGSANNSPLTTPTAIYATEGAPIPSSVEHEAGVRRNSRSFGGLKNTLTLKSSTSEQNLSKHKHSNSNKLTETEAMYIKYLQGDIGPPEEFPDEEKSERPSVRRSVTYAHGEEEGPVHKQNAKERFKSRSQERGRGRDRSPQARAVSASSTSSNGHGSGGHKRSRSRFTMLMSPKQRQQGEQDLEDEEVLQLRTSDLPTPQLELPGEVGRMSPLSKFFVFGHSDGDGSSDGHDMARGMSNHSRKSRHSRHSSEASRHAALHSPLQPPQPPYRNQKTQDQDIAPVLSRSSTEASHAGVPQLPKLVIGEDGGAEWRQRERQRDREQEKEIIKQRDAEDFGPQNALAPESKGEASKSSKHKSWHSPSLSRSSPNLLSRLNSFSSTKSKKSKKGKESDPSTPISANSEPVGDADAHDHPNGNTLNRKKSLKAFLTKMNFTRV</sequence>
<dbReference type="AlphaFoldDB" id="A0A4T0FIN5"/>
<reference evidence="4 5" key="1">
    <citation type="submission" date="2019-03" db="EMBL/GenBank/DDBJ databases">
        <title>Sequencing 23 genomes of Wallemia ichthyophaga.</title>
        <authorList>
            <person name="Gostincar C."/>
        </authorList>
    </citation>
    <scope>NUCLEOTIDE SEQUENCE [LARGE SCALE GENOMIC DNA]</scope>
    <source>
        <strain evidence="4 5">EXF-5753</strain>
    </source>
</reference>
<dbReference type="GO" id="GO:0005737">
    <property type="term" value="C:cytoplasm"/>
    <property type="evidence" value="ECO:0007669"/>
    <property type="project" value="TreeGrafter"/>
</dbReference>
<organism evidence="4 5">
    <name type="scientific">Wallemia hederae</name>
    <dbReference type="NCBI Taxonomy" id="1540922"/>
    <lineage>
        <taxon>Eukaryota</taxon>
        <taxon>Fungi</taxon>
        <taxon>Dikarya</taxon>
        <taxon>Basidiomycota</taxon>
        <taxon>Wallemiomycotina</taxon>
        <taxon>Wallemiomycetes</taxon>
        <taxon>Wallemiales</taxon>
        <taxon>Wallemiaceae</taxon>
        <taxon>Wallemia</taxon>
    </lineage>
</organism>
<dbReference type="SUPFAM" id="SSF48065">
    <property type="entry name" value="DBL homology domain (DH-domain)"/>
    <property type="match status" value="1"/>
</dbReference>
<dbReference type="InterPro" id="IPR011993">
    <property type="entry name" value="PH-like_dom_sf"/>
</dbReference>
<feature type="compositionally biased region" description="Low complexity" evidence="2">
    <location>
        <begin position="1074"/>
        <end position="1095"/>
    </location>
</feature>
<dbReference type="EMBL" id="SPNW01000042">
    <property type="protein sequence ID" value="TIA88142.1"/>
    <property type="molecule type" value="Genomic_DNA"/>
</dbReference>
<accession>A0A4T0FIN5</accession>
<dbReference type="SUPFAM" id="SSF50729">
    <property type="entry name" value="PH domain-like"/>
    <property type="match status" value="1"/>
</dbReference>
<name>A0A4T0FIN5_9BASI</name>
<dbReference type="PROSITE" id="PS50010">
    <property type="entry name" value="DH_2"/>
    <property type="match status" value="1"/>
</dbReference>
<evidence type="ECO:0000313" key="4">
    <source>
        <dbReference type="EMBL" id="TIA88142.1"/>
    </source>
</evidence>
<dbReference type="SMART" id="SM00325">
    <property type="entry name" value="RhoGEF"/>
    <property type="match status" value="1"/>
</dbReference>
<feature type="compositionally biased region" description="Low complexity" evidence="2">
    <location>
        <begin position="856"/>
        <end position="868"/>
    </location>
</feature>
<dbReference type="Gene3D" id="2.30.29.30">
    <property type="entry name" value="Pleckstrin-homology domain (PH domain)/Phosphotyrosine-binding domain (PTB)"/>
    <property type="match status" value="1"/>
</dbReference>
<keyword evidence="1" id="KW-0175">Coiled coil</keyword>
<protein>
    <recommendedName>
        <fullName evidence="3">DH domain-containing protein</fullName>
    </recommendedName>
</protein>
<dbReference type="PANTHER" id="PTHR12673">
    <property type="entry name" value="FACIOGENITAL DYSPLASIA PROTEIN"/>
    <property type="match status" value="1"/>
</dbReference>
<comment type="caution">
    <text evidence="4">The sequence shown here is derived from an EMBL/GenBank/DDBJ whole genome shotgun (WGS) entry which is preliminary data.</text>
</comment>
<feature type="region of interest" description="Disordered" evidence="2">
    <location>
        <begin position="740"/>
        <end position="784"/>
    </location>
</feature>
<dbReference type="InterPro" id="IPR000219">
    <property type="entry name" value="DH_dom"/>
</dbReference>
<dbReference type="InterPro" id="IPR035899">
    <property type="entry name" value="DBL_dom_sf"/>
</dbReference>
<dbReference type="CDD" id="cd00160">
    <property type="entry name" value="RhoGEF"/>
    <property type="match status" value="1"/>
</dbReference>
<keyword evidence="5" id="KW-1185">Reference proteome</keyword>
<dbReference type="InterPro" id="IPR051092">
    <property type="entry name" value="FYVE_RhoGEF_PH"/>
</dbReference>
<feature type="domain" description="DH" evidence="3">
    <location>
        <begin position="56"/>
        <end position="259"/>
    </location>
</feature>
<dbReference type="Proteomes" id="UP000310189">
    <property type="component" value="Unassembled WGS sequence"/>
</dbReference>
<feature type="region of interest" description="Disordered" evidence="2">
    <location>
        <begin position="796"/>
        <end position="1138"/>
    </location>
</feature>
<dbReference type="Pfam" id="PF00621">
    <property type="entry name" value="RhoGEF"/>
    <property type="match status" value="1"/>
</dbReference>